<proteinExistence type="inferred from homology"/>
<dbReference type="PATRIC" id="fig|1121405.3.peg.412"/>
<evidence type="ECO:0000256" key="9">
    <source>
        <dbReference type="ARBA" id="ARBA00048692"/>
    </source>
</evidence>
<evidence type="ECO:0000256" key="7">
    <source>
        <dbReference type="ARBA" id="ARBA00033354"/>
    </source>
</evidence>
<evidence type="ECO:0000313" key="10">
    <source>
        <dbReference type="EMBL" id="EPR44196.1"/>
    </source>
</evidence>
<comment type="catalytic activity">
    <reaction evidence="8">
        <text>2 cob(II)yrinate a,c diamide + reduced [electron-transfer flavoprotein] + 2 ATP = 2 adenosylcob(III)yrinate a,c-diamide + 2 triphosphate + oxidized [electron-transfer flavoprotein] + 3 H(+)</text>
        <dbReference type="Rhea" id="RHEA:11528"/>
        <dbReference type="Rhea" id="RHEA-COMP:10685"/>
        <dbReference type="Rhea" id="RHEA-COMP:10686"/>
        <dbReference type="ChEBI" id="CHEBI:15378"/>
        <dbReference type="ChEBI" id="CHEBI:18036"/>
        <dbReference type="ChEBI" id="CHEBI:30616"/>
        <dbReference type="ChEBI" id="CHEBI:57692"/>
        <dbReference type="ChEBI" id="CHEBI:58307"/>
        <dbReference type="ChEBI" id="CHEBI:58503"/>
        <dbReference type="ChEBI" id="CHEBI:58537"/>
        <dbReference type="EC" id="2.5.1.17"/>
    </reaction>
</comment>
<evidence type="ECO:0000256" key="2">
    <source>
        <dbReference type="ARBA" id="ARBA00007487"/>
    </source>
</evidence>
<dbReference type="EC" id="2.5.1.17" evidence="3"/>
<protein>
    <recommendedName>
        <fullName evidence="3">corrinoid adenosyltransferase</fullName>
        <ecNumber evidence="3">2.5.1.17</ecNumber>
    </recommendedName>
    <alternativeName>
        <fullName evidence="5">Cob(II)alamin adenosyltransferase</fullName>
    </alternativeName>
    <alternativeName>
        <fullName evidence="7">Cob(II)yrinic acid a,c-diamide adenosyltransferase</fullName>
    </alternativeName>
    <alternativeName>
        <fullName evidence="6">Cobinamide/cobalamin adenosyltransferase</fullName>
    </alternativeName>
</protein>
<comment type="pathway">
    <text evidence="1">Cofactor biosynthesis; adenosylcobalamin biosynthesis; adenosylcobalamin from cob(II)yrinate a,c-diamide: step 2/7.</text>
</comment>
<dbReference type="eggNOG" id="COG2109">
    <property type="taxonomic scope" value="Bacteria"/>
</dbReference>
<gene>
    <name evidence="10" type="ORF">dsmv_1146</name>
</gene>
<organism evidence="10 11">
    <name type="scientific">Desulfococcus multivorans DSM 2059</name>
    <dbReference type="NCBI Taxonomy" id="1121405"/>
    <lineage>
        <taxon>Bacteria</taxon>
        <taxon>Pseudomonadati</taxon>
        <taxon>Thermodesulfobacteriota</taxon>
        <taxon>Desulfobacteria</taxon>
        <taxon>Desulfobacterales</taxon>
        <taxon>Desulfococcaceae</taxon>
        <taxon>Desulfococcus</taxon>
    </lineage>
</organism>
<dbReference type="GO" id="GO:0009236">
    <property type="term" value="P:cobalamin biosynthetic process"/>
    <property type="evidence" value="ECO:0007669"/>
    <property type="project" value="UniProtKB-UniPathway"/>
</dbReference>
<evidence type="ECO:0000256" key="5">
    <source>
        <dbReference type="ARBA" id="ARBA00031529"/>
    </source>
</evidence>
<dbReference type="PANTHER" id="PTHR46638">
    <property type="entry name" value="CORRINOID ADENOSYLTRANSFERASE"/>
    <property type="match status" value="1"/>
</dbReference>
<dbReference type="RefSeq" id="WP_020875442.1">
    <property type="nucleotide sequence ID" value="NZ_ATHJ01000033.1"/>
</dbReference>
<reference evidence="10 11" key="1">
    <citation type="journal article" date="2013" name="Genome Announc.">
        <title>Draft genome sequences for three mercury-methylating, sulfate-reducing bacteria.</title>
        <authorList>
            <person name="Brown S.D."/>
            <person name="Hurt R.A.Jr."/>
            <person name="Gilmour C.C."/>
            <person name="Elias D.A."/>
        </authorList>
    </citation>
    <scope>NUCLEOTIDE SEQUENCE [LARGE SCALE GENOMIC DNA]</scope>
    <source>
        <strain evidence="10 11">DSM 2059</strain>
    </source>
</reference>
<name>S7U400_DESML</name>
<evidence type="ECO:0000256" key="1">
    <source>
        <dbReference type="ARBA" id="ARBA00005121"/>
    </source>
</evidence>
<evidence type="ECO:0000256" key="4">
    <source>
        <dbReference type="ARBA" id="ARBA00024929"/>
    </source>
</evidence>
<dbReference type="OrthoDB" id="9810309at2"/>
<keyword evidence="10" id="KW-0808">Transferase</keyword>
<dbReference type="InterPro" id="IPR027417">
    <property type="entry name" value="P-loop_NTPase"/>
</dbReference>
<dbReference type="GO" id="GO:0008817">
    <property type="term" value="F:corrinoid adenosyltransferase activity"/>
    <property type="evidence" value="ECO:0007669"/>
    <property type="project" value="UniProtKB-EC"/>
</dbReference>
<evidence type="ECO:0000256" key="8">
    <source>
        <dbReference type="ARBA" id="ARBA00048555"/>
    </source>
</evidence>
<dbReference type="EMBL" id="ATHJ01000033">
    <property type="protein sequence ID" value="EPR44196.1"/>
    <property type="molecule type" value="Genomic_DNA"/>
</dbReference>
<dbReference type="Gene3D" id="3.40.50.300">
    <property type="entry name" value="P-loop containing nucleotide triphosphate hydrolases"/>
    <property type="match status" value="1"/>
</dbReference>
<dbReference type="GO" id="GO:0005524">
    <property type="term" value="F:ATP binding"/>
    <property type="evidence" value="ECO:0007669"/>
    <property type="project" value="InterPro"/>
</dbReference>
<evidence type="ECO:0000256" key="3">
    <source>
        <dbReference type="ARBA" id="ARBA00012454"/>
    </source>
</evidence>
<dbReference type="PANTHER" id="PTHR46638:SF1">
    <property type="entry name" value="CORRINOID ADENOSYLTRANSFERASE"/>
    <property type="match status" value="1"/>
</dbReference>
<evidence type="ECO:0000256" key="6">
    <source>
        <dbReference type="ARBA" id="ARBA00033334"/>
    </source>
</evidence>
<comment type="catalytic activity">
    <reaction evidence="9">
        <text>2 cob(II)alamin + reduced [electron-transfer flavoprotein] + 2 ATP = 2 adenosylcob(III)alamin + 2 triphosphate + oxidized [electron-transfer flavoprotein] + 3 H(+)</text>
        <dbReference type="Rhea" id="RHEA:28671"/>
        <dbReference type="Rhea" id="RHEA-COMP:10685"/>
        <dbReference type="Rhea" id="RHEA-COMP:10686"/>
        <dbReference type="ChEBI" id="CHEBI:15378"/>
        <dbReference type="ChEBI" id="CHEBI:16304"/>
        <dbReference type="ChEBI" id="CHEBI:18036"/>
        <dbReference type="ChEBI" id="CHEBI:18408"/>
        <dbReference type="ChEBI" id="CHEBI:30616"/>
        <dbReference type="ChEBI" id="CHEBI:57692"/>
        <dbReference type="ChEBI" id="CHEBI:58307"/>
        <dbReference type="EC" id="2.5.1.17"/>
    </reaction>
</comment>
<accession>S7U400</accession>
<keyword evidence="11" id="KW-1185">Reference proteome</keyword>
<dbReference type="STRING" id="897.B2D07_04090"/>
<comment type="similarity">
    <text evidence="2">Belongs to the Cob(I)alamin adenosyltransferase family.</text>
</comment>
<evidence type="ECO:0000313" key="11">
    <source>
        <dbReference type="Proteomes" id="UP000014977"/>
    </source>
</evidence>
<dbReference type="AlphaFoldDB" id="S7U400"/>
<sequence>MKDFPYGEVKSIGYLSPWVTLEQYGNDDFVMDHRMPDADDIAAAQMGMERAEAAMADGKYNIVILDEICVAIYYGLLKTDVLLQFLEGKPHDIELILTGRYCPPELMEKADLVTEMKEIRHYYQKGIPARKGIEN</sequence>
<dbReference type="Proteomes" id="UP000014977">
    <property type="component" value="Unassembled WGS sequence"/>
</dbReference>
<dbReference type="InterPro" id="IPR003724">
    <property type="entry name" value="CblAdoTrfase_CobA"/>
</dbReference>
<comment type="caution">
    <text evidence="10">The sequence shown here is derived from an EMBL/GenBank/DDBJ whole genome shotgun (WGS) entry which is preliminary data.</text>
</comment>
<dbReference type="Pfam" id="PF02572">
    <property type="entry name" value="CobA_CobO_BtuR"/>
    <property type="match status" value="1"/>
</dbReference>
<dbReference type="UniPathway" id="UPA00148">
    <property type="reaction ID" value="UER00233"/>
</dbReference>
<dbReference type="SUPFAM" id="SSF52540">
    <property type="entry name" value="P-loop containing nucleoside triphosphate hydrolases"/>
    <property type="match status" value="1"/>
</dbReference>
<comment type="function">
    <text evidence="4">Required for both de novo synthesis of the corrin ring for the assimilation of exogenous corrinoids. Participates in the adenosylation of a variety of incomplete and complete corrinoids.</text>
</comment>